<keyword evidence="4" id="KW-0131">Cell cycle</keyword>
<keyword evidence="3 4" id="KW-0650">Protein phosphatase inhibitor</keyword>
<keyword evidence="6" id="KW-1185">Reference proteome</keyword>
<dbReference type="AlphaFoldDB" id="W6UXV9"/>
<evidence type="ECO:0000256" key="1">
    <source>
        <dbReference type="ARBA" id="ARBA00010520"/>
    </source>
</evidence>
<dbReference type="STRING" id="6210.W6UXV9"/>
<dbReference type="KEGG" id="egl:EGR_06691"/>
<keyword evidence="4" id="KW-0132">Cell division</keyword>
<dbReference type="Proteomes" id="UP000019149">
    <property type="component" value="Unassembled WGS sequence"/>
</dbReference>
<dbReference type="PANTHER" id="PTHR10358:SF6">
    <property type="entry name" value="ENDOSULFINE, ISOFORM A"/>
    <property type="match status" value="1"/>
</dbReference>
<dbReference type="GO" id="GO:0051301">
    <property type="term" value="P:cell division"/>
    <property type="evidence" value="ECO:0007669"/>
    <property type="project" value="UniProtKB-KW"/>
</dbReference>
<reference evidence="5 6" key="1">
    <citation type="journal article" date="2013" name="Nat. Genet.">
        <title>The genome of the hydatid tapeworm Echinococcus granulosus.</title>
        <authorList>
            <person name="Zheng H."/>
            <person name="Zhang W."/>
            <person name="Zhang L."/>
            <person name="Zhang Z."/>
            <person name="Li J."/>
            <person name="Lu G."/>
            <person name="Zhu Y."/>
            <person name="Wang Y."/>
            <person name="Huang Y."/>
            <person name="Liu J."/>
            <person name="Kang H."/>
            <person name="Chen J."/>
            <person name="Wang L."/>
            <person name="Chen A."/>
            <person name="Yu S."/>
            <person name="Gao Z."/>
            <person name="Jin L."/>
            <person name="Gu W."/>
            <person name="Wang Z."/>
            <person name="Zhao L."/>
            <person name="Shi B."/>
            <person name="Wen H."/>
            <person name="Lin R."/>
            <person name="Jones M.K."/>
            <person name="Brejova B."/>
            <person name="Vinar T."/>
            <person name="Zhao G."/>
            <person name="McManus D.P."/>
            <person name="Chen Z."/>
            <person name="Zhou Y."/>
            <person name="Wang S."/>
        </authorList>
    </citation>
    <scope>NUCLEOTIDE SEQUENCE [LARGE SCALE GENOMIC DNA]</scope>
</reference>
<evidence type="ECO:0000313" key="5">
    <source>
        <dbReference type="EMBL" id="EUB58404.1"/>
    </source>
</evidence>
<comment type="subcellular location">
    <subcellularLocation>
        <location evidence="4">Cytoplasm</location>
    </subcellularLocation>
</comment>
<dbReference type="Pfam" id="PF04667">
    <property type="entry name" value="Endosulfine"/>
    <property type="match status" value="1"/>
</dbReference>
<evidence type="ECO:0000256" key="4">
    <source>
        <dbReference type="RuleBase" id="RU363120"/>
    </source>
</evidence>
<evidence type="ECO:0000313" key="6">
    <source>
        <dbReference type="Proteomes" id="UP000019149"/>
    </source>
</evidence>
<dbReference type="OrthoDB" id="5949865at2759"/>
<dbReference type="RefSeq" id="XP_024349600.1">
    <property type="nucleotide sequence ID" value="XM_024495940.1"/>
</dbReference>
<name>W6UXV9_ECHGR</name>
<dbReference type="GO" id="GO:0005737">
    <property type="term" value="C:cytoplasm"/>
    <property type="evidence" value="ECO:0007669"/>
    <property type="project" value="UniProtKB-SubCell"/>
</dbReference>
<proteinExistence type="inferred from homology"/>
<protein>
    <submittedName>
        <fullName evidence="5">Alpha-endosulfine</fullName>
    </submittedName>
</protein>
<sequence>MEGGGHPATVQEKTPEQVAEEKLRAKYPNLVAQGPSILQKRLNRNVKYFDSGDYNMAKARCNNSQKAGMLKANPTSSSVIPDVPADVIAAQQTGDTIPTPENVPAVRKKAVELQHELHHHSHSSAAATPSTSAAVTTTITHPISSSLGSPTCPVTKSILAPANPAVVSNIRFPVSFVAMILTTHRQVGGHFAEQDNKLFSGRGDAFSIRYEHIPSPNMFIFCYRISSSLDVLDKALIYM</sequence>
<dbReference type="GeneID" id="36342406"/>
<comment type="caution">
    <text evidence="5">The sequence shown here is derived from an EMBL/GenBank/DDBJ whole genome shotgun (WGS) entry which is preliminary data.</text>
</comment>
<evidence type="ECO:0000256" key="2">
    <source>
        <dbReference type="ARBA" id="ARBA00022776"/>
    </source>
</evidence>
<dbReference type="CTD" id="36342406"/>
<keyword evidence="2 4" id="KW-0498">Mitosis</keyword>
<comment type="function">
    <text evidence="4">Protein phosphatase inhibitor that specifically inhibits protein phosphatase 2A (PP2A) during mitosis.</text>
</comment>
<gene>
    <name evidence="5" type="ORF">EGR_06691</name>
</gene>
<keyword evidence="4" id="KW-0963">Cytoplasm</keyword>
<accession>W6UXV9</accession>
<dbReference type="OMA" id="ILTTHRQ"/>
<evidence type="ECO:0000256" key="3">
    <source>
        <dbReference type="ARBA" id="ARBA00023272"/>
    </source>
</evidence>
<dbReference type="GO" id="GO:0004864">
    <property type="term" value="F:protein phosphatase inhibitor activity"/>
    <property type="evidence" value="ECO:0007669"/>
    <property type="project" value="UniProtKB-KW"/>
</dbReference>
<dbReference type="InterPro" id="IPR006760">
    <property type="entry name" value="Endosulphine"/>
</dbReference>
<organism evidence="5 6">
    <name type="scientific">Echinococcus granulosus</name>
    <name type="common">Hydatid tapeworm</name>
    <dbReference type="NCBI Taxonomy" id="6210"/>
    <lineage>
        <taxon>Eukaryota</taxon>
        <taxon>Metazoa</taxon>
        <taxon>Spiralia</taxon>
        <taxon>Lophotrochozoa</taxon>
        <taxon>Platyhelminthes</taxon>
        <taxon>Cestoda</taxon>
        <taxon>Eucestoda</taxon>
        <taxon>Cyclophyllidea</taxon>
        <taxon>Taeniidae</taxon>
        <taxon>Echinococcus</taxon>
        <taxon>Echinococcus granulosus group</taxon>
    </lineage>
</organism>
<comment type="similarity">
    <text evidence="1 4">Belongs to the endosulfine family.</text>
</comment>
<dbReference type="PANTHER" id="PTHR10358">
    <property type="entry name" value="ENDOSULFINE"/>
    <property type="match status" value="1"/>
</dbReference>
<dbReference type="EMBL" id="APAU02000062">
    <property type="protein sequence ID" value="EUB58404.1"/>
    <property type="molecule type" value="Genomic_DNA"/>
</dbReference>